<name>A0ABT7H385_9ACTN</name>
<dbReference type="Gene3D" id="1.25.40.10">
    <property type="entry name" value="Tetratricopeptide repeat domain"/>
    <property type="match status" value="2"/>
</dbReference>
<gene>
    <name evidence="2" type="ORF">QEZ40_005557</name>
</gene>
<evidence type="ECO:0000313" key="2">
    <source>
        <dbReference type="EMBL" id="MDK9499936.1"/>
    </source>
</evidence>
<dbReference type="EMBL" id="JASITI010000051">
    <property type="protein sequence ID" value="MDK9499936.1"/>
    <property type="molecule type" value="Genomic_DNA"/>
</dbReference>
<keyword evidence="3" id="KW-1185">Reference proteome</keyword>
<sequence length="1011" mass="109232">MSTLTADEIRRALHENRNLPHGAARNAQAEALTAAAEVCGDTGVYRAALINQIDSYEYSAERSRMVVPFARLLQEYDRDPSAFGPGDAHSLFWRFKWVSGQIISSPDVPISSVTGYLDDMEKRYRIAGYSERAVRQSEYFLADAIGDDERAERAMAQWRAADRDEMSDCHACETNSQGVFWATKGDYAKAIEVWEPVLSGEQTCMEEPHRVLARSLLPLLRLGRTDEARSHHLRGYRMARGKESLLRAIGQHIEFCALTGNEARGVEILAEHGAHLRPLVDVKTQLDFYAGVLVLLRRLIELGHGGDPTVPYEGSAHTVEELHGVLRAEALDIARRFDVRNGTTRVSERLTERLSRAPLADTLPLGVRSAALPQPAGPAPAAAPAPVPVSAAEFSGLVEQARVARDTGHPGADRLWAEVVVRVSALPEPDVHPLLLAEVAEHRALTAARAGAPDAAELLTAVRDGYRALERAERAALAELRLASAAAQAGAPPEEVRALLAAGLRAAEALDPAEPLRTRRIAVAELSALRLEPYLRSAEAARDHGHENEHGRGHGHDHGQEHEHEHDHEHGHGLLVAELSSFVSSYGQTLPDLASEAEEMLGRLALSEGDTERALELLASAADRAVGAGRPWQAADSLVLRAGVLLSLGRPEEAEAAARSGLEHSAEVTDAEEQGLVRLTLADVLLRGRGAAAEAAEHALAAAHWFDQAGLAADGGAQARLMLAQAYARDGRTADAAEVLQSALPDLLEHGEGQAVSARDFLGNLLRDLRESRGAAEQFLLAADLVKDWEDPRPQAGFAQAAADCLSDAGLTDEAVAAYRRALELRRLTGDAVVSEVRILRSLAWLGMREEVTEETVAAARVLMDEAAEVLEAALKDGDAEDPELLSELAQTWHQLAQVLDRLVGSRAPEDAGESHGGVVLSPAAVEALRLEEIQLWERAAALYAGLGPDYLQDRFQCVNNAAWTDHELGRPEAGAARMSALLEEVESLPEGTVPEWVVPQARRIITNLTA</sequence>
<protein>
    <submittedName>
        <fullName evidence="2">Tetratricopeptide repeat protein</fullName>
    </submittedName>
</protein>
<reference evidence="2 3" key="1">
    <citation type="submission" date="2023-05" db="EMBL/GenBank/DDBJ databases">
        <title>Sequencing and Assembly of Streptomyces sp. NP73.</title>
        <authorList>
            <person name="Konwar A.N."/>
            <person name="Saikia K."/>
            <person name="Thakur D."/>
        </authorList>
    </citation>
    <scope>NUCLEOTIDE SEQUENCE [LARGE SCALE GENOMIC DNA]</scope>
    <source>
        <strain evidence="2 3">NP73</strain>
    </source>
</reference>
<comment type="caution">
    <text evidence="2">The sequence shown here is derived from an EMBL/GenBank/DDBJ whole genome shotgun (WGS) entry which is preliminary data.</text>
</comment>
<feature type="region of interest" description="Disordered" evidence="1">
    <location>
        <begin position="540"/>
        <end position="570"/>
    </location>
</feature>
<accession>A0ABT7H385</accession>
<evidence type="ECO:0000313" key="3">
    <source>
        <dbReference type="Proteomes" id="UP001223390"/>
    </source>
</evidence>
<evidence type="ECO:0000256" key="1">
    <source>
        <dbReference type="SAM" id="MobiDB-lite"/>
    </source>
</evidence>
<dbReference type="Proteomes" id="UP001223390">
    <property type="component" value="Unassembled WGS sequence"/>
</dbReference>
<dbReference type="InterPro" id="IPR011990">
    <property type="entry name" value="TPR-like_helical_dom_sf"/>
</dbReference>
<organism evidence="2 3">
    <name type="scientific">Streptomyces katrae</name>
    <dbReference type="NCBI Taxonomy" id="68223"/>
    <lineage>
        <taxon>Bacteria</taxon>
        <taxon>Bacillati</taxon>
        <taxon>Actinomycetota</taxon>
        <taxon>Actinomycetes</taxon>
        <taxon>Kitasatosporales</taxon>
        <taxon>Streptomycetaceae</taxon>
        <taxon>Streptomyces</taxon>
    </lineage>
</organism>
<dbReference type="RefSeq" id="WP_285345684.1">
    <property type="nucleotide sequence ID" value="NZ_JASITI010000051.1"/>
</dbReference>
<proteinExistence type="predicted"/>
<dbReference type="SUPFAM" id="SSF48452">
    <property type="entry name" value="TPR-like"/>
    <property type="match status" value="1"/>
</dbReference>